<sequence>MPVPKGSTIDPERTRATILEAATPLLYERGLDGIGVAELCTLLGVSKETLYRHFGSKDGLVEAMLAARSARVVRWLADAVEAAGDDPHDQLVALFGALQRWYDDPAFRGCAMLNAAAQHHVEGVRAITARHLGRHLELLTGIAERAGAADPAALGRQLLALMEGATVLAAHHEAAGAADHSCQAALALLSAASRTGR</sequence>
<protein>
    <submittedName>
        <fullName evidence="6">TetR/AcrR family transcriptional regulator</fullName>
    </submittedName>
</protein>
<dbReference type="AlphaFoldDB" id="A0A5S4HHS3"/>
<keyword evidence="3" id="KW-0804">Transcription</keyword>
<dbReference type="PROSITE" id="PS50977">
    <property type="entry name" value="HTH_TETR_2"/>
    <property type="match status" value="1"/>
</dbReference>
<dbReference type="InterPro" id="IPR036271">
    <property type="entry name" value="Tet_transcr_reg_TetR-rel_C_sf"/>
</dbReference>
<dbReference type="PANTHER" id="PTHR47506:SF1">
    <property type="entry name" value="HTH-TYPE TRANSCRIPTIONAL REGULATOR YJDC"/>
    <property type="match status" value="1"/>
</dbReference>
<dbReference type="Proteomes" id="UP000306628">
    <property type="component" value="Unassembled WGS sequence"/>
</dbReference>
<dbReference type="RefSeq" id="WP_138688250.1">
    <property type="nucleotide sequence ID" value="NZ_JBHSAZ010000114.1"/>
</dbReference>
<keyword evidence="7" id="KW-1185">Reference proteome</keyword>
<dbReference type="PANTHER" id="PTHR47506">
    <property type="entry name" value="TRANSCRIPTIONAL REGULATORY PROTEIN"/>
    <property type="match status" value="1"/>
</dbReference>
<dbReference type="InterPro" id="IPR009057">
    <property type="entry name" value="Homeodomain-like_sf"/>
</dbReference>
<dbReference type="SUPFAM" id="SSF46689">
    <property type="entry name" value="Homeodomain-like"/>
    <property type="match status" value="1"/>
</dbReference>
<gene>
    <name evidence="6" type="ORF">ETD85_04190</name>
</gene>
<dbReference type="OrthoDB" id="4214267at2"/>
<dbReference type="EMBL" id="VCKX01000008">
    <property type="protein sequence ID" value="TMR38540.1"/>
    <property type="molecule type" value="Genomic_DNA"/>
</dbReference>
<feature type="domain" description="HTH tetR-type" evidence="5">
    <location>
        <begin position="12"/>
        <end position="72"/>
    </location>
</feature>
<evidence type="ECO:0000256" key="1">
    <source>
        <dbReference type="ARBA" id="ARBA00023015"/>
    </source>
</evidence>
<evidence type="ECO:0000313" key="6">
    <source>
        <dbReference type="EMBL" id="TMR38540.1"/>
    </source>
</evidence>
<keyword evidence="1" id="KW-0805">Transcription regulation</keyword>
<dbReference type="SUPFAM" id="SSF48498">
    <property type="entry name" value="Tetracyclin repressor-like, C-terminal domain"/>
    <property type="match status" value="1"/>
</dbReference>
<organism evidence="6 7">
    <name type="scientific">Nonomuraea zeae</name>
    <dbReference type="NCBI Taxonomy" id="1642303"/>
    <lineage>
        <taxon>Bacteria</taxon>
        <taxon>Bacillati</taxon>
        <taxon>Actinomycetota</taxon>
        <taxon>Actinomycetes</taxon>
        <taxon>Streptosporangiales</taxon>
        <taxon>Streptosporangiaceae</taxon>
        <taxon>Nonomuraea</taxon>
    </lineage>
</organism>
<evidence type="ECO:0000259" key="5">
    <source>
        <dbReference type="PROSITE" id="PS50977"/>
    </source>
</evidence>
<name>A0A5S4HHS3_9ACTN</name>
<dbReference type="GO" id="GO:0003677">
    <property type="term" value="F:DNA binding"/>
    <property type="evidence" value="ECO:0007669"/>
    <property type="project" value="UniProtKB-UniRule"/>
</dbReference>
<proteinExistence type="predicted"/>
<dbReference type="Pfam" id="PF00440">
    <property type="entry name" value="TetR_N"/>
    <property type="match status" value="1"/>
</dbReference>
<evidence type="ECO:0000313" key="7">
    <source>
        <dbReference type="Proteomes" id="UP000306628"/>
    </source>
</evidence>
<evidence type="ECO:0000256" key="4">
    <source>
        <dbReference type="PROSITE-ProRule" id="PRU00335"/>
    </source>
</evidence>
<comment type="caution">
    <text evidence="6">The sequence shown here is derived from an EMBL/GenBank/DDBJ whole genome shotgun (WGS) entry which is preliminary data.</text>
</comment>
<dbReference type="InterPro" id="IPR001647">
    <property type="entry name" value="HTH_TetR"/>
</dbReference>
<reference evidence="6 7" key="1">
    <citation type="submission" date="2019-05" db="EMBL/GenBank/DDBJ databases">
        <title>Draft genome sequence of Nonomuraea zeae DSM 100528.</title>
        <authorList>
            <person name="Saricaoglu S."/>
            <person name="Isik K."/>
        </authorList>
    </citation>
    <scope>NUCLEOTIDE SEQUENCE [LARGE SCALE GENOMIC DNA]</scope>
    <source>
        <strain evidence="6 7">DSM 100528</strain>
    </source>
</reference>
<evidence type="ECO:0000256" key="2">
    <source>
        <dbReference type="ARBA" id="ARBA00023125"/>
    </source>
</evidence>
<keyword evidence="2 4" id="KW-0238">DNA-binding</keyword>
<evidence type="ECO:0000256" key="3">
    <source>
        <dbReference type="ARBA" id="ARBA00023163"/>
    </source>
</evidence>
<dbReference type="PRINTS" id="PR00455">
    <property type="entry name" value="HTHTETR"/>
</dbReference>
<feature type="DNA-binding region" description="H-T-H motif" evidence="4">
    <location>
        <begin position="35"/>
        <end position="54"/>
    </location>
</feature>
<accession>A0A5S4HHS3</accession>
<dbReference type="Gene3D" id="1.10.357.10">
    <property type="entry name" value="Tetracycline Repressor, domain 2"/>
    <property type="match status" value="1"/>
</dbReference>